<evidence type="ECO:0000256" key="9">
    <source>
        <dbReference type="ARBA" id="ARBA00023065"/>
    </source>
</evidence>
<dbReference type="GO" id="GO:0015099">
    <property type="term" value="F:nickel cation transmembrane transporter activity"/>
    <property type="evidence" value="ECO:0007669"/>
    <property type="project" value="UniProtKB-UniRule"/>
</dbReference>
<keyword evidence="6" id="KW-0533">Nickel</keyword>
<comment type="caution">
    <text evidence="14">The sequence shown here is derived from an EMBL/GenBank/DDBJ whole genome shotgun (WGS) entry which is preliminary data.</text>
</comment>
<comment type="subcellular location">
    <subcellularLocation>
        <location evidence="2 13">Cell membrane</location>
        <topology evidence="2 13">Multi-pass membrane protein</topology>
    </subcellularLocation>
</comment>
<evidence type="ECO:0000313" key="15">
    <source>
        <dbReference type="Proteomes" id="UP000535415"/>
    </source>
</evidence>
<evidence type="ECO:0000256" key="10">
    <source>
        <dbReference type="ARBA" id="ARBA00023112"/>
    </source>
</evidence>
<name>A0A7W9BHL2_9RHOB</name>
<dbReference type="GO" id="GO:0046583">
    <property type="term" value="F:monoatomic cation efflux transmembrane transporter activity"/>
    <property type="evidence" value="ECO:0007669"/>
    <property type="project" value="TreeGrafter"/>
</dbReference>
<keyword evidence="7 13" id="KW-0812">Transmembrane</keyword>
<dbReference type="AlphaFoldDB" id="A0A7W9BHL2"/>
<evidence type="ECO:0000256" key="5">
    <source>
        <dbReference type="ARBA" id="ARBA00022475"/>
    </source>
</evidence>
<comment type="function">
    <text evidence="1">Efflux system for nickel and cobalt.</text>
</comment>
<keyword evidence="9" id="KW-0406">Ion transport</keyword>
<evidence type="ECO:0000256" key="6">
    <source>
        <dbReference type="ARBA" id="ARBA00022596"/>
    </source>
</evidence>
<feature type="transmembrane region" description="Helical" evidence="13">
    <location>
        <begin position="234"/>
        <end position="258"/>
    </location>
</feature>
<keyword evidence="8 13" id="KW-1133">Transmembrane helix</keyword>
<dbReference type="RefSeq" id="WP_183524500.1">
    <property type="nucleotide sequence ID" value="NZ_JACIJM010000001.1"/>
</dbReference>
<dbReference type="InterPro" id="IPR051224">
    <property type="entry name" value="NiCoT_RcnA"/>
</dbReference>
<keyword evidence="15" id="KW-1185">Reference proteome</keyword>
<evidence type="ECO:0000256" key="1">
    <source>
        <dbReference type="ARBA" id="ARBA00002510"/>
    </source>
</evidence>
<proteinExistence type="inferred from homology"/>
<evidence type="ECO:0000256" key="11">
    <source>
        <dbReference type="ARBA" id="ARBA00023136"/>
    </source>
</evidence>
<dbReference type="GO" id="GO:0010045">
    <property type="term" value="P:response to nickel cation"/>
    <property type="evidence" value="ECO:0007669"/>
    <property type="project" value="TreeGrafter"/>
</dbReference>
<accession>A0A7W9BHL2</accession>
<evidence type="ECO:0000256" key="4">
    <source>
        <dbReference type="ARBA" id="ARBA00022448"/>
    </source>
</evidence>
<protein>
    <recommendedName>
        <fullName evidence="13">Nickel/cobalt efflux system</fullName>
    </recommendedName>
</protein>
<keyword evidence="5" id="KW-1003">Cell membrane</keyword>
<evidence type="ECO:0000256" key="7">
    <source>
        <dbReference type="ARBA" id="ARBA00022692"/>
    </source>
</evidence>
<gene>
    <name evidence="14" type="ORF">FHS72_000312</name>
</gene>
<evidence type="ECO:0000313" key="14">
    <source>
        <dbReference type="EMBL" id="MBB5720708.1"/>
    </source>
</evidence>
<feature type="transmembrane region" description="Helical" evidence="13">
    <location>
        <begin position="207"/>
        <end position="228"/>
    </location>
</feature>
<keyword evidence="4 13" id="KW-0813">Transport</keyword>
<evidence type="ECO:0000256" key="8">
    <source>
        <dbReference type="ARBA" id="ARBA00022989"/>
    </source>
</evidence>
<dbReference type="GO" id="GO:0006824">
    <property type="term" value="P:cobalt ion transport"/>
    <property type="evidence" value="ECO:0007669"/>
    <property type="project" value="UniProtKB-KW"/>
</dbReference>
<keyword evidence="11 13" id="KW-0472">Membrane</keyword>
<evidence type="ECO:0000256" key="3">
    <source>
        <dbReference type="ARBA" id="ARBA00022426"/>
    </source>
</evidence>
<evidence type="ECO:0000256" key="2">
    <source>
        <dbReference type="ARBA" id="ARBA00004651"/>
    </source>
</evidence>
<comment type="similarity">
    <text evidence="13">Belongs to the NiCoT transporter (TC 2.A.52) family.</text>
</comment>
<reference evidence="14 15" key="1">
    <citation type="submission" date="2020-08" db="EMBL/GenBank/DDBJ databases">
        <title>Genomic Encyclopedia of Type Strains, Phase IV (KMG-IV): sequencing the most valuable type-strain genomes for metagenomic binning, comparative biology and taxonomic classification.</title>
        <authorList>
            <person name="Goeker M."/>
        </authorList>
    </citation>
    <scope>NUCLEOTIDE SEQUENCE [LARGE SCALE GENOMIC DNA]</scope>
    <source>
        <strain evidence="14 15">DSM 101064</strain>
    </source>
</reference>
<feature type="transmembrane region" description="Helical" evidence="13">
    <location>
        <begin position="97"/>
        <end position="125"/>
    </location>
</feature>
<keyword evidence="12" id="KW-0170">Cobalt</keyword>
<dbReference type="GO" id="GO:0005886">
    <property type="term" value="C:plasma membrane"/>
    <property type="evidence" value="ECO:0007669"/>
    <property type="project" value="UniProtKB-SubCell"/>
</dbReference>
<evidence type="ECO:0000256" key="13">
    <source>
        <dbReference type="RuleBase" id="RU362101"/>
    </source>
</evidence>
<keyword evidence="3" id="KW-0171">Cobalt transport</keyword>
<dbReference type="Proteomes" id="UP000535415">
    <property type="component" value="Unassembled WGS sequence"/>
</dbReference>
<dbReference type="PANTHER" id="PTHR40659:SF1">
    <property type="entry name" value="NICKEL_COBALT EFFLUX SYSTEM RCNA"/>
    <property type="match status" value="1"/>
</dbReference>
<keyword evidence="10" id="KW-0921">Nickel transport</keyword>
<feature type="transmembrane region" description="Helical" evidence="13">
    <location>
        <begin position="279"/>
        <end position="301"/>
    </location>
</feature>
<sequence>MRNIALILLCAIVAVIVWLWGFGGADVVSRWATTTQRDVQNSMAASLRALKAGQPGALLGLWGLCFTYGFVHAAGPGHGKLVIGGYGVGARVAATRLAGLAVLSSLAQAASAVIMVYVAIWALGWGREQMTAAADKFFAPLSYALIAAVGVWLILRGVRHYMQTRKQSQGHDHHHHDHADDGVCNHCGHAHGPTPEQAANVRSIRDALAVIVSIAIRPCTGAVFLLILTHALGVSWAGIIGAFVMGVGTALFTGVIAFAAVGLRESALAQIAGGTRTAVVLAAVQMLAGATIAMVAIQLLLRAI</sequence>
<dbReference type="Pfam" id="PF03824">
    <property type="entry name" value="NicO"/>
    <property type="match status" value="1"/>
</dbReference>
<feature type="transmembrane region" description="Helical" evidence="13">
    <location>
        <begin position="56"/>
        <end position="76"/>
    </location>
</feature>
<organism evidence="14 15">
    <name type="scientific">Yoonia ponticola</name>
    <dbReference type="NCBI Taxonomy" id="1524255"/>
    <lineage>
        <taxon>Bacteria</taxon>
        <taxon>Pseudomonadati</taxon>
        <taxon>Pseudomonadota</taxon>
        <taxon>Alphaproteobacteria</taxon>
        <taxon>Rhodobacterales</taxon>
        <taxon>Paracoccaceae</taxon>
        <taxon>Yoonia</taxon>
    </lineage>
</organism>
<dbReference type="GO" id="GO:0032025">
    <property type="term" value="P:response to cobalt ion"/>
    <property type="evidence" value="ECO:0007669"/>
    <property type="project" value="TreeGrafter"/>
</dbReference>
<dbReference type="EMBL" id="JACIJM010000001">
    <property type="protein sequence ID" value="MBB5720708.1"/>
    <property type="molecule type" value="Genomic_DNA"/>
</dbReference>
<dbReference type="InterPro" id="IPR011541">
    <property type="entry name" value="Ni/Co_transpt_high_affinity"/>
</dbReference>
<feature type="transmembrane region" description="Helical" evidence="13">
    <location>
        <begin position="137"/>
        <end position="155"/>
    </location>
</feature>
<evidence type="ECO:0000256" key="12">
    <source>
        <dbReference type="ARBA" id="ARBA00023285"/>
    </source>
</evidence>
<dbReference type="PANTHER" id="PTHR40659">
    <property type="entry name" value="NICKEL/COBALT EFFLUX SYSTEM RCNA"/>
    <property type="match status" value="1"/>
</dbReference>